<keyword evidence="2" id="KW-0805">Transcription regulation</keyword>
<dbReference type="Proteomes" id="UP000249254">
    <property type="component" value="Unassembled WGS sequence"/>
</dbReference>
<dbReference type="GO" id="GO:0006352">
    <property type="term" value="P:DNA-templated transcription initiation"/>
    <property type="evidence" value="ECO:0007669"/>
    <property type="project" value="InterPro"/>
</dbReference>
<gene>
    <name evidence="8" type="ORF">DJ017_05985</name>
</gene>
<evidence type="ECO:0000256" key="4">
    <source>
        <dbReference type="ARBA" id="ARBA00023125"/>
    </source>
</evidence>
<proteinExistence type="inferred from homology"/>
<evidence type="ECO:0000259" key="6">
    <source>
        <dbReference type="Pfam" id="PF04542"/>
    </source>
</evidence>
<dbReference type="NCBIfam" id="TIGR02937">
    <property type="entry name" value="sigma70-ECF"/>
    <property type="match status" value="1"/>
</dbReference>
<accession>A0A328AHT1</accession>
<evidence type="ECO:0000256" key="5">
    <source>
        <dbReference type="ARBA" id="ARBA00023163"/>
    </source>
</evidence>
<keyword evidence="5" id="KW-0804">Transcription</keyword>
<feature type="domain" description="RNA polymerase sigma factor 70 region 4 type 2" evidence="7">
    <location>
        <begin position="145"/>
        <end position="197"/>
    </location>
</feature>
<feature type="domain" description="RNA polymerase sigma-70 region 2" evidence="6">
    <location>
        <begin position="60"/>
        <end position="117"/>
    </location>
</feature>
<keyword evidence="9" id="KW-1185">Reference proteome</keyword>
<dbReference type="PANTHER" id="PTHR43133:SF8">
    <property type="entry name" value="RNA POLYMERASE SIGMA FACTOR HI_1459-RELATED"/>
    <property type="match status" value="1"/>
</dbReference>
<keyword evidence="3" id="KW-0731">Sigma factor</keyword>
<protein>
    <recommendedName>
        <fullName evidence="10">RNA polymerase subunit sigma-70</fullName>
    </recommendedName>
</protein>
<reference evidence="9" key="1">
    <citation type="submission" date="2018-05" db="EMBL/GenBank/DDBJ databases">
        <authorList>
            <person name="Li X."/>
        </authorList>
    </citation>
    <scope>NUCLEOTIDE SEQUENCE [LARGE SCALE GENOMIC DNA]</scope>
    <source>
        <strain evidence="9">LX32</strain>
    </source>
</reference>
<comment type="caution">
    <text evidence="8">The sequence shown here is derived from an EMBL/GenBank/DDBJ whole genome shotgun (WGS) entry which is preliminary data.</text>
</comment>
<evidence type="ECO:0000256" key="3">
    <source>
        <dbReference type="ARBA" id="ARBA00023082"/>
    </source>
</evidence>
<dbReference type="InterPro" id="IPR007627">
    <property type="entry name" value="RNA_pol_sigma70_r2"/>
</dbReference>
<comment type="similarity">
    <text evidence="1">Belongs to the sigma-70 factor family. ECF subfamily.</text>
</comment>
<dbReference type="GO" id="GO:0003677">
    <property type="term" value="F:DNA binding"/>
    <property type="evidence" value="ECO:0007669"/>
    <property type="project" value="UniProtKB-KW"/>
</dbReference>
<evidence type="ECO:0000259" key="7">
    <source>
        <dbReference type="Pfam" id="PF08281"/>
    </source>
</evidence>
<dbReference type="RefSeq" id="WP_111527852.1">
    <property type="nucleotide sequence ID" value="NZ_JBHRSG010000002.1"/>
</dbReference>
<dbReference type="InterPro" id="IPR013324">
    <property type="entry name" value="RNA_pol_sigma_r3/r4-like"/>
</dbReference>
<dbReference type="AlphaFoldDB" id="A0A328AHT1"/>
<dbReference type="InterPro" id="IPR039425">
    <property type="entry name" value="RNA_pol_sigma-70-like"/>
</dbReference>
<dbReference type="InterPro" id="IPR013325">
    <property type="entry name" value="RNA_pol_sigma_r2"/>
</dbReference>
<sequence>MGHFAAILKGRPPMSLVATACTAAVPADDRGVHLVSGVARPEEVLRLVEMRLRAGRPGHLRFLRSRLRSREDAEDVLQEFALKAIQGAGRLTDLSKVEAWLAITLRNALFDRYRRNAGRARLQESVRAEPICAPEEPEALDRPLDCLSRAIDGLKPETAALLRRAELQETPLKAIAADLAITANNAGVRVHRAREALRQAMKARCAACATPCPLAARFIDGMAA</sequence>
<evidence type="ECO:0000313" key="9">
    <source>
        <dbReference type="Proteomes" id="UP000249254"/>
    </source>
</evidence>
<evidence type="ECO:0008006" key="10">
    <source>
        <dbReference type="Google" id="ProtNLM"/>
    </source>
</evidence>
<keyword evidence="4" id="KW-0238">DNA-binding</keyword>
<dbReference type="OrthoDB" id="7861343at2"/>
<evidence type="ECO:0000313" key="8">
    <source>
        <dbReference type="EMBL" id="RAK54101.1"/>
    </source>
</evidence>
<dbReference type="Pfam" id="PF08281">
    <property type="entry name" value="Sigma70_r4_2"/>
    <property type="match status" value="1"/>
</dbReference>
<dbReference type="Pfam" id="PF04542">
    <property type="entry name" value="Sigma70_r2"/>
    <property type="match status" value="1"/>
</dbReference>
<dbReference type="InterPro" id="IPR014284">
    <property type="entry name" value="RNA_pol_sigma-70_dom"/>
</dbReference>
<dbReference type="InterPro" id="IPR013249">
    <property type="entry name" value="RNA_pol_sigma70_r4_t2"/>
</dbReference>
<dbReference type="InterPro" id="IPR036388">
    <property type="entry name" value="WH-like_DNA-bd_sf"/>
</dbReference>
<dbReference type="SUPFAM" id="SSF88659">
    <property type="entry name" value="Sigma3 and sigma4 domains of RNA polymerase sigma factors"/>
    <property type="match status" value="1"/>
</dbReference>
<organism evidence="8 9">
    <name type="scientific">Phenylobacterium soli</name>
    <dbReference type="NCBI Taxonomy" id="2170551"/>
    <lineage>
        <taxon>Bacteria</taxon>
        <taxon>Pseudomonadati</taxon>
        <taxon>Pseudomonadota</taxon>
        <taxon>Alphaproteobacteria</taxon>
        <taxon>Caulobacterales</taxon>
        <taxon>Caulobacteraceae</taxon>
        <taxon>Phenylobacterium</taxon>
    </lineage>
</organism>
<dbReference type="Gene3D" id="1.10.1740.10">
    <property type="match status" value="1"/>
</dbReference>
<name>A0A328AHT1_9CAUL</name>
<dbReference type="EMBL" id="QFYQ01000001">
    <property type="protein sequence ID" value="RAK54101.1"/>
    <property type="molecule type" value="Genomic_DNA"/>
</dbReference>
<evidence type="ECO:0000256" key="1">
    <source>
        <dbReference type="ARBA" id="ARBA00010641"/>
    </source>
</evidence>
<dbReference type="GO" id="GO:0016987">
    <property type="term" value="F:sigma factor activity"/>
    <property type="evidence" value="ECO:0007669"/>
    <property type="project" value="UniProtKB-KW"/>
</dbReference>
<dbReference type="SUPFAM" id="SSF88946">
    <property type="entry name" value="Sigma2 domain of RNA polymerase sigma factors"/>
    <property type="match status" value="1"/>
</dbReference>
<dbReference type="PANTHER" id="PTHR43133">
    <property type="entry name" value="RNA POLYMERASE ECF-TYPE SIGMA FACTO"/>
    <property type="match status" value="1"/>
</dbReference>
<dbReference type="Gene3D" id="1.10.10.10">
    <property type="entry name" value="Winged helix-like DNA-binding domain superfamily/Winged helix DNA-binding domain"/>
    <property type="match status" value="1"/>
</dbReference>
<evidence type="ECO:0000256" key="2">
    <source>
        <dbReference type="ARBA" id="ARBA00023015"/>
    </source>
</evidence>